<evidence type="ECO:0000313" key="3">
    <source>
        <dbReference type="Proteomes" id="UP000596742"/>
    </source>
</evidence>
<dbReference type="AlphaFoldDB" id="A0A8B6D808"/>
<evidence type="ECO:0000256" key="1">
    <source>
        <dbReference type="SAM" id="Phobius"/>
    </source>
</evidence>
<reference evidence="2" key="1">
    <citation type="submission" date="2018-11" db="EMBL/GenBank/DDBJ databases">
        <authorList>
            <person name="Alioto T."/>
            <person name="Alioto T."/>
        </authorList>
    </citation>
    <scope>NUCLEOTIDE SEQUENCE</scope>
</reference>
<sequence length="54" mass="6166">NCGEQHMAWTFIGVMIGIAIVLTIRRVLKIWKYDIRDQTETATGNCETLLQGKE</sequence>
<evidence type="ECO:0000313" key="2">
    <source>
        <dbReference type="EMBL" id="VDI15471.1"/>
    </source>
</evidence>
<gene>
    <name evidence="2" type="ORF">MGAL_10B057642</name>
</gene>
<keyword evidence="1" id="KW-0812">Transmembrane</keyword>
<name>A0A8B6D808_MYTGA</name>
<dbReference type="EMBL" id="UYJE01002991">
    <property type="protein sequence ID" value="VDI15471.1"/>
    <property type="molecule type" value="Genomic_DNA"/>
</dbReference>
<accession>A0A8B6D808</accession>
<keyword evidence="1" id="KW-0472">Membrane</keyword>
<proteinExistence type="predicted"/>
<keyword evidence="3" id="KW-1185">Reference proteome</keyword>
<feature type="transmembrane region" description="Helical" evidence="1">
    <location>
        <begin position="6"/>
        <end position="28"/>
    </location>
</feature>
<keyword evidence="1" id="KW-1133">Transmembrane helix</keyword>
<comment type="caution">
    <text evidence="2">The sequence shown here is derived from an EMBL/GenBank/DDBJ whole genome shotgun (WGS) entry which is preliminary data.</text>
</comment>
<feature type="non-terminal residue" evidence="2">
    <location>
        <position position="1"/>
    </location>
</feature>
<dbReference type="Proteomes" id="UP000596742">
    <property type="component" value="Unassembled WGS sequence"/>
</dbReference>
<organism evidence="2 3">
    <name type="scientific">Mytilus galloprovincialis</name>
    <name type="common">Mediterranean mussel</name>
    <dbReference type="NCBI Taxonomy" id="29158"/>
    <lineage>
        <taxon>Eukaryota</taxon>
        <taxon>Metazoa</taxon>
        <taxon>Spiralia</taxon>
        <taxon>Lophotrochozoa</taxon>
        <taxon>Mollusca</taxon>
        <taxon>Bivalvia</taxon>
        <taxon>Autobranchia</taxon>
        <taxon>Pteriomorphia</taxon>
        <taxon>Mytilida</taxon>
        <taxon>Mytiloidea</taxon>
        <taxon>Mytilidae</taxon>
        <taxon>Mytilinae</taxon>
        <taxon>Mytilus</taxon>
    </lineage>
</organism>
<protein>
    <submittedName>
        <fullName evidence="2">Uncharacterized protein</fullName>
    </submittedName>
</protein>